<dbReference type="Gene3D" id="2.30.30.60">
    <property type="match status" value="1"/>
</dbReference>
<dbReference type="PANTHER" id="PTHR30566:SF5">
    <property type="entry name" value="MECHANOSENSITIVE ION CHANNEL PROTEIN 1, MITOCHONDRIAL-RELATED"/>
    <property type="match status" value="1"/>
</dbReference>
<keyword evidence="3 5" id="KW-1133">Transmembrane helix</keyword>
<evidence type="ECO:0000313" key="7">
    <source>
        <dbReference type="EMBL" id="AFZ21303.1"/>
    </source>
</evidence>
<feature type="transmembrane region" description="Helical" evidence="5">
    <location>
        <begin position="75"/>
        <end position="94"/>
    </location>
</feature>
<dbReference type="RefSeq" id="WP_015185436.1">
    <property type="nucleotide sequence ID" value="NC_019738.1"/>
</dbReference>
<evidence type="ECO:0000256" key="3">
    <source>
        <dbReference type="ARBA" id="ARBA00022989"/>
    </source>
</evidence>
<dbReference type="PANTHER" id="PTHR30566">
    <property type="entry name" value="YNAI-RELATED MECHANOSENSITIVE ION CHANNEL"/>
    <property type="match status" value="1"/>
</dbReference>
<evidence type="ECO:0000256" key="4">
    <source>
        <dbReference type="ARBA" id="ARBA00023136"/>
    </source>
</evidence>
<evidence type="ECO:0000313" key="8">
    <source>
        <dbReference type="Proteomes" id="UP000010471"/>
    </source>
</evidence>
<dbReference type="Pfam" id="PF00924">
    <property type="entry name" value="MS_channel_2nd"/>
    <property type="match status" value="1"/>
</dbReference>
<comment type="subcellular location">
    <subcellularLocation>
        <location evidence="1">Membrane</location>
    </subcellularLocation>
</comment>
<organism evidence="7 8">
    <name type="scientific">Allocoleopsis franciscana PCC 7113</name>
    <dbReference type="NCBI Taxonomy" id="1173027"/>
    <lineage>
        <taxon>Bacteria</taxon>
        <taxon>Bacillati</taxon>
        <taxon>Cyanobacteriota</taxon>
        <taxon>Cyanophyceae</taxon>
        <taxon>Coleofasciculales</taxon>
        <taxon>Coleofasciculaceae</taxon>
        <taxon>Allocoleopsis</taxon>
        <taxon>Allocoleopsis franciscana</taxon>
    </lineage>
</organism>
<dbReference type="InterPro" id="IPR010920">
    <property type="entry name" value="LSM_dom_sf"/>
</dbReference>
<keyword evidence="4 5" id="KW-0472">Membrane</keyword>
<feature type="domain" description="Mechanosensitive ion channel MscS" evidence="6">
    <location>
        <begin position="196"/>
        <end position="263"/>
    </location>
</feature>
<dbReference type="InterPro" id="IPR006685">
    <property type="entry name" value="MscS_channel_2nd"/>
</dbReference>
<dbReference type="PATRIC" id="fig|1173027.3.peg.6293"/>
<feature type="transmembrane region" description="Helical" evidence="5">
    <location>
        <begin position="21"/>
        <end position="40"/>
    </location>
</feature>
<dbReference type="GO" id="GO:0055085">
    <property type="term" value="P:transmembrane transport"/>
    <property type="evidence" value="ECO:0007669"/>
    <property type="project" value="InterPro"/>
</dbReference>
<dbReference type="InterPro" id="IPR023408">
    <property type="entry name" value="MscS_beta-dom_sf"/>
</dbReference>
<dbReference type="GO" id="GO:0016020">
    <property type="term" value="C:membrane"/>
    <property type="evidence" value="ECO:0007669"/>
    <property type="project" value="UniProtKB-SubCell"/>
</dbReference>
<dbReference type="AlphaFoldDB" id="K9WM92"/>
<feature type="transmembrane region" description="Helical" evidence="5">
    <location>
        <begin position="106"/>
        <end position="124"/>
    </location>
</feature>
<accession>K9WM92</accession>
<dbReference type="eggNOG" id="COG0668">
    <property type="taxonomic scope" value="Bacteria"/>
</dbReference>
<name>K9WM92_9CYAN</name>
<dbReference type="EMBL" id="CP003630">
    <property type="protein sequence ID" value="AFZ21303.1"/>
    <property type="molecule type" value="Genomic_DNA"/>
</dbReference>
<keyword evidence="8" id="KW-1185">Reference proteome</keyword>
<proteinExistence type="predicted"/>
<evidence type="ECO:0000256" key="2">
    <source>
        <dbReference type="ARBA" id="ARBA00022692"/>
    </source>
</evidence>
<dbReference type="STRING" id="1173027.Mic7113_5676"/>
<protein>
    <submittedName>
        <fullName evidence="7">Small-conductance mechanosensitive channel</fullName>
    </submittedName>
</protein>
<feature type="transmembrane region" description="Helical" evidence="5">
    <location>
        <begin position="170"/>
        <end position="192"/>
    </location>
</feature>
<sequence>MENILEQIKATLLHSNITSADLPLTTIVIIITIIILTQLLRGLFYSLVIPRIKNFTNGTNTTLDNELVEILEQPLGWLIFLVGLWIVQLILAENIQPQVSNMLGKVLNLSAIVAVAYIIYRASPLLGEVLYKLALNTTTELDDLLIPYIPRLLRTVAIAVVLLKASEVFLGASIGALVGLLGGAGITFGLLLKEIIYDWFCTIVIYTDNIYRPGDWVIIEGIDSTIEVLEIGIRTTKLRLAKWDSIKKVPNSKMITGIVENWSQNPGHEQSFGINLTLKLDSISAAKTSKICDAIRNLPKSIDSLNDKCMVWLDGLAQNARVINIRVFNNNLDLYNYTCGELNLAILAILEKEGIDTLHVEFRTHISQFPINAPNQFAGIIDTVQ</sequence>
<dbReference type="Proteomes" id="UP000010471">
    <property type="component" value="Chromosome"/>
</dbReference>
<gene>
    <name evidence="7" type="ORF">Mic7113_5676</name>
</gene>
<dbReference type="SUPFAM" id="SSF50182">
    <property type="entry name" value="Sm-like ribonucleoproteins"/>
    <property type="match status" value="1"/>
</dbReference>
<reference evidence="7 8" key="1">
    <citation type="submission" date="2012-06" db="EMBL/GenBank/DDBJ databases">
        <title>Finished chromosome of genome of Microcoleus sp. PCC 7113.</title>
        <authorList>
            <consortium name="US DOE Joint Genome Institute"/>
            <person name="Gugger M."/>
            <person name="Coursin T."/>
            <person name="Rippka R."/>
            <person name="Tandeau De Marsac N."/>
            <person name="Huntemann M."/>
            <person name="Wei C.-L."/>
            <person name="Han J."/>
            <person name="Detter J.C."/>
            <person name="Han C."/>
            <person name="Tapia R."/>
            <person name="Chen A."/>
            <person name="Kyrpides N."/>
            <person name="Mavromatis K."/>
            <person name="Markowitz V."/>
            <person name="Szeto E."/>
            <person name="Ivanova N."/>
            <person name="Pagani I."/>
            <person name="Pati A."/>
            <person name="Goodwin L."/>
            <person name="Nordberg H.P."/>
            <person name="Cantor M.N."/>
            <person name="Hua S.X."/>
            <person name="Woyke T."/>
            <person name="Kerfeld C.A."/>
        </authorList>
    </citation>
    <scope>NUCLEOTIDE SEQUENCE [LARGE SCALE GENOMIC DNA]</scope>
    <source>
        <strain evidence="7 8">PCC 7113</strain>
    </source>
</reference>
<dbReference type="HOGENOM" id="CLU_741745_0_0_3"/>
<dbReference type="Gene3D" id="1.10.287.1260">
    <property type="match status" value="1"/>
</dbReference>
<evidence type="ECO:0000259" key="6">
    <source>
        <dbReference type="Pfam" id="PF00924"/>
    </source>
</evidence>
<dbReference type="KEGG" id="mic:Mic7113_5676"/>
<evidence type="ECO:0000256" key="1">
    <source>
        <dbReference type="ARBA" id="ARBA00004370"/>
    </source>
</evidence>
<keyword evidence="2 5" id="KW-0812">Transmembrane</keyword>
<evidence type="ECO:0000256" key="5">
    <source>
        <dbReference type="SAM" id="Phobius"/>
    </source>
</evidence>